<dbReference type="InterPro" id="IPR015797">
    <property type="entry name" value="NUDIX_hydrolase-like_dom_sf"/>
</dbReference>
<dbReference type="EMBL" id="JJMP01000001">
    <property type="protein sequence ID" value="RYC53513.1"/>
    <property type="molecule type" value="Genomic_DNA"/>
</dbReference>
<dbReference type="SUPFAM" id="SSF46785">
    <property type="entry name" value="Winged helix' DNA-binding domain"/>
    <property type="match status" value="1"/>
</dbReference>
<sequence length="226" mass="26174">MKNQNGGLANIRVKPDSYECTITTDIAVFGYLDGKLKILLTKRSLANYKSHWLLPGGTMDADETVEECAKKTLFVLTGLENIRCEYIKLYSALNRHPIKRVVTASFCALIQPEKHPLVLTDNVESLEWFSMDDLPTHIAFDHTHLINDAYNFLKENLEDKLHFGELLPKQFTLSELQILYETIFEVKVDKRNFRKRIMQINLITNTRKKKRGVKGGPFLFEYKLIH</sequence>
<dbReference type="PANTHER" id="PTHR43736">
    <property type="entry name" value="ADP-RIBOSE PYROPHOSPHATASE"/>
    <property type="match status" value="1"/>
</dbReference>
<dbReference type="PANTHER" id="PTHR43736:SF4">
    <property type="entry name" value="SLR1690 PROTEIN"/>
    <property type="match status" value="1"/>
</dbReference>
<dbReference type="RefSeq" id="WP_165357272.1">
    <property type="nucleotide sequence ID" value="NZ_ML142907.1"/>
</dbReference>
<comment type="caution">
    <text evidence="2">The sequence shown here is derived from an EMBL/GenBank/DDBJ whole genome shotgun (WGS) entry which is preliminary data.</text>
</comment>
<protein>
    <recommendedName>
        <fullName evidence="1">Nudix hydrolase domain-containing protein</fullName>
    </recommendedName>
</protein>
<dbReference type="Proteomes" id="UP000290261">
    <property type="component" value="Unassembled WGS sequence"/>
</dbReference>
<evidence type="ECO:0000313" key="3">
    <source>
        <dbReference type="Proteomes" id="UP000290261"/>
    </source>
</evidence>
<keyword evidence="3" id="KW-1185">Reference proteome</keyword>
<evidence type="ECO:0000313" key="2">
    <source>
        <dbReference type="EMBL" id="RYC53513.1"/>
    </source>
</evidence>
<dbReference type="Gene3D" id="3.90.79.10">
    <property type="entry name" value="Nucleoside Triphosphate Pyrophosphohydrolase"/>
    <property type="match status" value="1"/>
</dbReference>
<reference evidence="2 3" key="1">
    <citation type="submission" date="2014-04" db="EMBL/GenBank/DDBJ databases">
        <title>Whole genome of Muricauda olearia.</title>
        <authorList>
            <person name="Zhang X.-H."/>
            <person name="Tang K."/>
        </authorList>
    </citation>
    <scope>NUCLEOTIDE SEQUENCE [LARGE SCALE GENOMIC DNA]</scope>
    <source>
        <strain evidence="2 3">Th120</strain>
    </source>
</reference>
<dbReference type="AlphaFoldDB" id="A0A444VRS0"/>
<gene>
    <name evidence="2" type="ORF">DN53_04730</name>
</gene>
<dbReference type="SUPFAM" id="SSF55811">
    <property type="entry name" value="Nudix"/>
    <property type="match status" value="1"/>
</dbReference>
<organism evidence="2 3">
    <name type="scientific">Flagellimonas olearia</name>
    <dbReference type="NCBI Taxonomy" id="552546"/>
    <lineage>
        <taxon>Bacteria</taxon>
        <taxon>Pseudomonadati</taxon>
        <taxon>Bacteroidota</taxon>
        <taxon>Flavobacteriia</taxon>
        <taxon>Flavobacteriales</taxon>
        <taxon>Flavobacteriaceae</taxon>
        <taxon>Flagellimonas</taxon>
    </lineage>
</organism>
<dbReference type="CDD" id="cd18873">
    <property type="entry name" value="NUDIX_NadM_like"/>
    <property type="match status" value="1"/>
</dbReference>
<evidence type="ECO:0000259" key="1">
    <source>
        <dbReference type="PROSITE" id="PS51462"/>
    </source>
</evidence>
<accession>A0A444VRS0</accession>
<dbReference type="Pfam" id="PF00293">
    <property type="entry name" value="NUDIX"/>
    <property type="match status" value="1"/>
</dbReference>
<dbReference type="InterPro" id="IPR036390">
    <property type="entry name" value="WH_DNA-bd_sf"/>
</dbReference>
<name>A0A444VRS0_9FLAO</name>
<dbReference type="InterPro" id="IPR000086">
    <property type="entry name" value="NUDIX_hydrolase_dom"/>
</dbReference>
<dbReference type="Gene3D" id="1.10.10.10">
    <property type="entry name" value="Winged helix-like DNA-binding domain superfamily/Winged helix DNA-binding domain"/>
    <property type="match status" value="1"/>
</dbReference>
<dbReference type="PROSITE" id="PS51462">
    <property type="entry name" value="NUDIX"/>
    <property type="match status" value="1"/>
</dbReference>
<dbReference type="Pfam" id="PF21906">
    <property type="entry name" value="WHD_NrtR"/>
    <property type="match status" value="1"/>
</dbReference>
<dbReference type="InterPro" id="IPR054105">
    <property type="entry name" value="WHD_NrtR"/>
</dbReference>
<feature type="domain" description="Nudix hydrolase" evidence="1">
    <location>
        <begin position="21"/>
        <end position="154"/>
    </location>
</feature>
<proteinExistence type="predicted"/>
<dbReference type="InterPro" id="IPR036388">
    <property type="entry name" value="WH-like_DNA-bd_sf"/>
</dbReference>